<evidence type="ECO:0000313" key="2">
    <source>
        <dbReference type="Proteomes" id="UP001177140"/>
    </source>
</evidence>
<protein>
    <submittedName>
        <fullName evidence="1">Uncharacterized protein</fullName>
    </submittedName>
</protein>
<organism evidence="1 2">
    <name type="scientific">Papaver nudicaule</name>
    <name type="common">Iceland poppy</name>
    <dbReference type="NCBI Taxonomy" id="74823"/>
    <lineage>
        <taxon>Eukaryota</taxon>
        <taxon>Viridiplantae</taxon>
        <taxon>Streptophyta</taxon>
        <taxon>Embryophyta</taxon>
        <taxon>Tracheophyta</taxon>
        <taxon>Spermatophyta</taxon>
        <taxon>Magnoliopsida</taxon>
        <taxon>Ranunculales</taxon>
        <taxon>Papaveraceae</taxon>
        <taxon>Papaveroideae</taxon>
        <taxon>Papaver</taxon>
    </lineage>
</organism>
<dbReference type="PROSITE" id="PS51257">
    <property type="entry name" value="PROKAR_LIPOPROTEIN"/>
    <property type="match status" value="1"/>
</dbReference>
<dbReference type="AlphaFoldDB" id="A0AA41RYM5"/>
<proteinExistence type="predicted"/>
<comment type="caution">
    <text evidence="1">The sequence shown here is derived from an EMBL/GenBank/DDBJ whole genome shotgun (WGS) entry which is preliminary data.</text>
</comment>
<accession>A0AA41RYM5</accession>
<evidence type="ECO:0000313" key="1">
    <source>
        <dbReference type="EMBL" id="MCL7026279.1"/>
    </source>
</evidence>
<dbReference type="EMBL" id="JAJJMA010054634">
    <property type="protein sequence ID" value="MCL7026279.1"/>
    <property type="molecule type" value="Genomic_DNA"/>
</dbReference>
<gene>
    <name evidence="1" type="ORF">MKW94_017566</name>
</gene>
<reference evidence="1" key="1">
    <citation type="submission" date="2022-03" db="EMBL/GenBank/DDBJ databases">
        <title>A functionally conserved STORR gene fusion in Papaver species that diverged 16.8 million years ago.</title>
        <authorList>
            <person name="Catania T."/>
        </authorList>
    </citation>
    <scope>NUCLEOTIDE SEQUENCE</scope>
    <source>
        <strain evidence="1">S-191538</strain>
    </source>
</reference>
<dbReference type="Proteomes" id="UP001177140">
    <property type="component" value="Unassembled WGS sequence"/>
</dbReference>
<keyword evidence="2" id="KW-1185">Reference proteome</keyword>
<name>A0AA41RYM5_PAPNU</name>
<sequence>MGFLRELSLTYFWYLFGGTIGCRKLKEDNSQRTDPTNHRLMLQSDIDNI</sequence>